<dbReference type="EMBL" id="CP004006">
    <property type="protein sequence ID" value="AHE67927.1"/>
    <property type="molecule type" value="Genomic_DNA"/>
</dbReference>
<dbReference type="eggNOG" id="COG2198">
    <property type="taxonomic scope" value="Bacteria"/>
</dbReference>
<dbReference type="Pfam" id="PF01627">
    <property type="entry name" value="Hpt"/>
    <property type="match status" value="1"/>
</dbReference>
<keyword evidence="2" id="KW-0597">Phosphoprotein</keyword>
<dbReference type="RefSeq" id="WP_081726648.1">
    <property type="nucleotide sequence ID" value="NZ_CP004006.1"/>
</dbReference>
<evidence type="ECO:0000259" key="3">
    <source>
        <dbReference type="PROSITE" id="PS50894"/>
    </source>
</evidence>
<dbReference type="GO" id="GO:0004672">
    <property type="term" value="F:protein kinase activity"/>
    <property type="evidence" value="ECO:0007669"/>
    <property type="project" value="UniProtKB-ARBA"/>
</dbReference>
<dbReference type="PROSITE" id="PS50894">
    <property type="entry name" value="HPT"/>
    <property type="match status" value="1"/>
</dbReference>
<evidence type="ECO:0000313" key="4">
    <source>
        <dbReference type="EMBL" id="AHE67927.1"/>
    </source>
</evidence>
<keyword evidence="1" id="KW-0902">Two-component regulatory system</keyword>
<protein>
    <submittedName>
        <fullName evidence="4">HPt domain protein</fullName>
    </submittedName>
</protein>
<accession>W0BH24</accession>
<evidence type="ECO:0000256" key="1">
    <source>
        <dbReference type="ARBA" id="ARBA00023012"/>
    </source>
</evidence>
<dbReference type="InterPro" id="IPR036641">
    <property type="entry name" value="HPT_dom_sf"/>
</dbReference>
<keyword evidence="5" id="KW-1185">Reference proteome</keyword>
<name>W0BH24_9GAMM</name>
<gene>
    <name evidence="4" type="ORF">Loa_02385</name>
</gene>
<dbReference type="STRING" id="1268635.Loa_02385"/>
<dbReference type="HOGENOM" id="CLU_136136_0_0_6"/>
<feature type="domain" description="HPt" evidence="3">
    <location>
        <begin position="69"/>
        <end position="166"/>
    </location>
</feature>
<dbReference type="AlphaFoldDB" id="W0BH24"/>
<reference evidence="4 5" key="1">
    <citation type="journal article" date="2013" name="Int. J. Med. Microbiol.">
        <title>Legionella oakridgensis ATCC 33761 genome sequence and phenotypic characterization reveals its replication capacity in amoebae.</title>
        <authorList>
            <person name="Brzuszkiewicz E."/>
            <person name="Schulz T."/>
            <person name="Rydzewski K."/>
            <person name="Daniel R."/>
            <person name="Gillmaier N."/>
            <person name="Dittmann C."/>
            <person name="Holland G."/>
            <person name="Schunder E."/>
            <person name="Lautner M."/>
            <person name="Eisenreich W."/>
            <person name="Luck C."/>
            <person name="Heuner K."/>
        </authorList>
    </citation>
    <scope>NUCLEOTIDE SEQUENCE [LARGE SCALE GENOMIC DNA]</scope>
    <source>
        <strain>OR-10</strain>
        <strain evidence="5">ATCC 33761</strain>
    </source>
</reference>
<dbReference type="InterPro" id="IPR008207">
    <property type="entry name" value="Sig_transdc_His_kin_Hpt_dom"/>
</dbReference>
<proteinExistence type="predicted"/>
<dbReference type="Proteomes" id="UP000018838">
    <property type="component" value="Chromosome"/>
</dbReference>
<dbReference type="SUPFAM" id="SSF47226">
    <property type="entry name" value="Histidine-containing phosphotransfer domain, HPT domain"/>
    <property type="match status" value="1"/>
</dbReference>
<feature type="modified residue" description="Phosphohistidine" evidence="2">
    <location>
        <position position="108"/>
    </location>
</feature>
<dbReference type="GO" id="GO:0000160">
    <property type="term" value="P:phosphorelay signal transduction system"/>
    <property type="evidence" value="ECO:0007669"/>
    <property type="project" value="UniProtKB-KW"/>
</dbReference>
<sequence length="166" mass="19178">MNAVLTKPLTIKSCTDIVDAFIPGRHKEETSQNNEHYLSDLPEQEEELFNLSEFPTLDIEEGIKTTGNKSMLADMLTFMINDSLPKDLALMKAAYESHNWDKTQQLAHKIKGGAVYVGTIKIKMACQFLERYWKSGQRDLFEKLYQQAVTTIEESMQEIKRWLENQ</sequence>
<evidence type="ECO:0000313" key="5">
    <source>
        <dbReference type="Proteomes" id="UP000018838"/>
    </source>
</evidence>
<evidence type="ECO:0000256" key="2">
    <source>
        <dbReference type="PROSITE-ProRule" id="PRU00110"/>
    </source>
</evidence>
<dbReference type="CDD" id="cd00088">
    <property type="entry name" value="HPT"/>
    <property type="match status" value="1"/>
</dbReference>
<dbReference type="KEGG" id="lok:Loa_02385"/>
<organism evidence="4 5">
    <name type="scientific">Legionella oakridgensis ATCC 33761 = DSM 21215</name>
    <dbReference type="NCBI Taxonomy" id="1268635"/>
    <lineage>
        <taxon>Bacteria</taxon>
        <taxon>Pseudomonadati</taxon>
        <taxon>Pseudomonadota</taxon>
        <taxon>Gammaproteobacteria</taxon>
        <taxon>Legionellales</taxon>
        <taxon>Legionellaceae</taxon>
        <taxon>Legionella</taxon>
    </lineage>
</organism>
<dbReference type="PATRIC" id="fig|1268635.3.peg.2447"/>
<dbReference type="Gene3D" id="1.20.120.160">
    <property type="entry name" value="HPT domain"/>
    <property type="match status" value="1"/>
</dbReference>